<keyword evidence="2" id="KW-0456">Lyase</keyword>
<evidence type="ECO:0000259" key="1">
    <source>
        <dbReference type="Pfam" id="PF02602"/>
    </source>
</evidence>
<reference evidence="2 3" key="1">
    <citation type="submission" date="2015-06" db="EMBL/GenBank/DDBJ databases">
        <title>Draft genome sequence of an Alphaproteobacteria species associated to the Mediterranean sponge Oscarella lobularis.</title>
        <authorList>
            <person name="Jourda C."/>
            <person name="Santini S."/>
            <person name="Claverie J.-M."/>
        </authorList>
    </citation>
    <scope>NUCLEOTIDE SEQUENCE [LARGE SCALE GENOMIC DNA]</scope>
    <source>
        <strain evidence="2">IGS</strain>
    </source>
</reference>
<dbReference type="GO" id="GO:0033014">
    <property type="term" value="P:tetrapyrrole biosynthetic process"/>
    <property type="evidence" value="ECO:0007669"/>
    <property type="project" value="InterPro"/>
</dbReference>
<sequence>MVPPVAPDKACGVTPQRACINPEAHVRAKPILLLTRPHAQSLEFADMCRRRLGAGIAVMISPLLEIQHRSGIAPIDPNAALVFTSVHGVAALGAAQPRGRRAYCVGARTAQAATAQGYTAVSAGGDGAALVQLLVTERPLGPIWHARGDHVGTDIVAELAGQGLQAQSLVAYEQLAQPLTAQAEAALIAARPIVAPVFSARSARLLGQAVQNAAAPLWLAAISAGAAQAYGGPAPARLAIAQNPDAAAMLDLVATFWTQAAA</sequence>
<dbReference type="Proteomes" id="UP000037178">
    <property type="component" value="Unassembled WGS sequence"/>
</dbReference>
<accession>A0A0J9E3I1</accession>
<dbReference type="SUPFAM" id="SSF69618">
    <property type="entry name" value="HemD-like"/>
    <property type="match status" value="1"/>
</dbReference>
<dbReference type="Gene3D" id="3.40.50.10090">
    <property type="match status" value="1"/>
</dbReference>
<dbReference type="PATRIC" id="fig|1675527.3.peg.2412"/>
<dbReference type="AlphaFoldDB" id="A0A0J9E3I1"/>
<dbReference type="GO" id="GO:0004852">
    <property type="term" value="F:uroporphyrinogen-III synthase activity"/>
    <property type="evidence" value="ECO:0007669"/>
    <property type="project" value="UniProtKB-EC"/>
</dbReference>
<feature type="domain" description="Tetrapyrrole biosynthesis uroporphyrinogen III synthase" evidence="1">
    <location>
        <begin position="54"/>
        <end position="250"/>
    </location>
</feature>
<evidence type="ECO:0000313" key="3">
    <source>
        <dbReference type="Proteomes" id="UP000037178"/>
    </source>
</evidence>
<dbReference type="OrthoDB" id="7204250at2"/>
<dbReference type="STRING" id="1675527.AIOL_002298"/>
<dbReference type="Pfam" id="PF02602">
    <property type="entry name" value="HEM4"/>
    <property type="match status" value="1"/>
</dbReference>
<protein>
    <submittedName>
        <fullName evidence="2">Uroporphyrinogen-III synthase</fullName>
        <ecNumber evidence="2">4.2.1.75</ecNumber>
    </submittedName>
</protein>
<name>A0A0J9E3I1_9RHOB</name>
<dbReference type="EMBL" id="LFTY01000002">
    <property type="protein sequence ID" value="KMW57335.1"/>
    <property type="molecule type" value="Genomic_DNA"/>
</dbReference>
<proteinExistence type="predicted"/>
<gene>
    <name evidence="2" type="ORF">AIOL_002298</name>
</gene>
<evidence type="ECO:0000313" key="2">
    <source>
        <dbReference type="EMBL" id="KMW57335.1"/>
    </source>
</evidence>
<dbReference type="InterPro" id="IPR036108">
    <property type="entry name" value="4pyrrol_syn_uPrphyn_synt_sf"/>
</dbReference>
<comment type="caution">
    <text evidence="2">The sequence shown here is derived from an EMBL/GenBank/DDBJ whole genome shotgun (WGS) entry which is preliminary data.</text>
</comment>
<dbReference type="EC" id="4.2.1.75" evidence="2"/>
<dbReference type="CDD" id="cd06578">
    <property type="entry name" value="HemD"/>
    <property type="match status" value="1"/>
</dbReference>
<dbReference type="RefSeq" id="WP_049643072.1">
    <property type="nucleotide sequence ID" value="NZ_LFTY01000002.1"/>
</dbReference>
<organism evidence="2 3">
    <name type="scientific">Candidatus Rhodobacter oscarellae</name>
    <dbReference type="NCBI Taxonomy" id="1675527"/>
    <lineage>
        <taxon>Bacteria</taxon>
        <taxon>Pseudomonadati</taxon>
        <taxon>Pseudomonadota</taxon>
        <taxon>Alphaproteobacteria</taxon>
        <taxon>Rhodobacterales</taxon>
        <taxon>Rhodobacter group</taxon>
        <taxon>Rhodobacter</taxon>
    </lineage>
</organism>
<dbReference type="InterPro" id="IPR003754">
    <property type="entry name" value="4pyrrol_synth_uPrphyn_synth"/>
</dbReference>
<keyword evidence="3" id="KW-1185">Reference proteome</keyword>